<feature type="domain" description="N-acetyltransferase" evidence="1">
    <location>
        <begin position="40"/>
        <end position="197"/>
    </location>
</feature>
<dbReference type="InterPro" id="IPR016181">
    <property type="entry name" value="Acyl_CoA_acyltransferase"/>
</dbReference>
<dbReference type="PROSITE" id="PS51186">
    <property type="entry name" value="GNAT"/>
    <property type="match status" value="1"/>
</dbReference>
<reference evidence="2 3" key="1">
    <citation type="submission" date="2022-01" db="EMBL/GenBank/DDBJ databases">
        <authorList>
            <person name="Won M."/>
            <person name="Kim S.-J."/>
            <person name="Kwon S.-W."/>
        </authorList>
    </citation>
    <scope>NUCLEOTIDE SEQUENCE [LARGE SCALE GENOMIC DNA]</scope>
    <source>
        <strain evidence="2 3">KCTC 23505</strain>
    </source>
</reference>
<evidence type="ECO:0000313" key="2">
    <source>
        <dbReference type="EMBL" id="MCF3946977.1"/>
    </source>
</evidence>
<dbReference type="Pfam" id="PF00583">
    <property type="entry name" value="Acetyltransf_1"/>
    <property type="match status" value="1"/>
</dbReference>
<comment type="caution">
    <text evidence="2">The sequence shown here is derived from an EMBL/GenBank/DDBJ whole genome shotgun (WGS) entry which is preliminary data.</text>
</comment>
<proteinExistence type="predicted"/>
<keyword evidence="3" id="KW-1185">Reference proteome</keyword>
<dbReference type="RefSeq" id="WP_235704211.1">
    <property type="nucleotide sequence ID" value="NZ_JAKGBZ010000016.1"/>
</dbReference>
<name>A0ABS9DZX1_9PROT</name>
<dbReference type="EMBL" id="JAKGBZ010000016">
    <property type="protein sequence ID" value="MCF3946977.1"/>
    <property type="molecule type" value="Genomic_DNA"/>
</dbReference>
<organism evidence="2 3">
    <name type="scientific">Acidiphilium iwatense</name>
    <dbReference type="NCBI Taxonomy" id="768198"/>
    <lineage>
        <taxon>Bacteria</taxon>
        <taxon>Pseudomonadati</taxon>
        <taxon>Pseudomonadota</taxon>
        <taxon>Alphaproteobacteria</taxon>
        <taxon>Acetobacterales</taxon>
        <taxon>Acidocellaceae</taxon>
        <taxon>Acidiphilium</taxon>
    </lineage>
</organism>
<dbReference type="Proteomes" id="UP001521209">
    <property type="component" value="Unassembled WGS sequence"/>
</dbReference>
<dbReference type="InterPro" id="IPR000182">
    <property type="entry name" value="GNAT_dom"/>
</dbReference>
<sequence length="197" mass="22355">MFDYARARPGEATDRVLVTVTFLRLDRKPPVTWRKMPENAVLEPMRRMDVATYRDLYDRVGQDWLWWLRRMMPDDMLGRLLADPAIAVQVLRMDGVVAGFFELDATPWPDVNLSYFGLLPGAIGKGIGFSLLGAAIEQVFAGPVRGMTVNTCTADHPRALPNYQRAGFRIVRQINEVWDIPRRLGFVVPERLRGAAP</sequence>
<evidence type="ECO:0000259" key="1">
    <source>
        <dbReference type="PROSITE" id="PS51186"/>
    </source>
</evidence>
<protein>
    <submittedName>
        <fullName evidence="2">GNAT family N-acetyltransferase</fullName>
    </submittedName>
</protein>
<gene>
    <name evidence="2" type="ORF">L2A60_09830</name>
</gene>
<dbReference type="Gene3D" id="3.40.630.30">
    <property type="match status" value="1"/>
</dbReference>
<accession>A0ABS9DZX1</accession>
<evidence type="ECO:0000313" key="3">
    <source>
        <dbReference type="Proteomes" id="UP001521209"/>
    </source>
</evidence>
<dbReference type="SUPFAM" id="SSF55729">
    <property type="entry name" value="Acyl-CoA N-acyltransferases (Nat)"/>
    <property type="match status" value="1"/>
</dbReference>